<evidence type="ECO:0000256" key="1">
    <source>
        <dbReference type="ARBA" id="ARBA00004651"/>
    </source>
</evidence>
<dbReference type="GO" id="GO:0005524">
    <property type="term" value="F:ATP binding"/>
    <property type="evidence" value="ECO:0007669"/>
    <property type="project" value="UniProtKB-KW"/>
</dbReference>
<dbReference type="InterPro" id="IPR038766">
    <property type="entry name" value="Membrane_comp_ABC_pdt"/>
</dbReference>
<feature type="transmembrane region" description="Helical" evidence="6">
    <location>
        <begin position="355"/>
        <end position="374"/>
    </location>
</feature>
<evidence type="ECO:0000256" key="4">
    <source>
        <dbReference type="ARBA" id="ARBA00022989"/>
    </source>
</evidence>
<feature type="domain" description="ABC3 transporter permease C-terminal" evidence="7">
    <location>
        <begin position="261"/>
        <end position="374"/>
    </location>
</feature>
<comment type="subcellular location">
    <subcellularLocation>
        <location evidence="1">Cell membrane</location>
        <topology evidence="1">Multi-pass membrane protein</topology>
    </subcellularLocation>
</comment>
<accession>A0A3P5WV26</accession>
<keyword evidence="9" id="KW-1185">Reference proteome</keyword>
<dbReference type="InterPro" id="IPR003838">
    <property type="entry name" value="ABC3_permease_C"/>
</dbReference>
<reference evidence="8 9" key="1">
    <citation type="submission" date="2018-11" db="EMBL/GenBank/DDBJ databases">
        <authorList>
            <person name="Criscuolo A."/>
        </authorList>
    </citation>
    <scope>NUCLEOTIDE SEQUENCE [LARGE SCALE GENOMIC DNA]</scope>
    <source>
        <strain evidence="8">ACIP111625</strain>
    </source>
</reference>
<sequence length="835" mass="87287">MSLAFRIARRELRGGLKDLRVFLICLALGVAAIAGVGTLRASIQAGLADQGSVLLGGDAEMRFTYRFASGDERAFMAGAAERVSEIVDFRSMALTETDQALTQLKAVDGLWPLYGAAVLDPAMPLSEALAGEGGLPGAVMDPILIERLELAPGDRFRLGTQEFVLMAALLEEPDNGADSFSLGPRTLVATPALAGSGLLSPGSLFETKYRLALPPGSDLERLEAEARRQFRDDGMRWTDARRPAPGIERFIDRMGSFLVLVGLAGLAVGGVGISAAVRAWLQGKTATIATLKTLGAPMGLIFASYLIQVGFLTLIGIAIGLVLGAGVPLIAAPWIEASLPFPAKIGVSPMALTEAAFYGALTALIFTLLPLARAERIRAAALYRGGAAGWPRRRWILALVVLVVALVATAVITSGIPELALGTAGGVLAALAVLALTAWGLRRLARRLARGGLAQGRPALRAALAAIGGPGSEALPVVLSLGLGLSVLAAVGQIDANLRAAIDRDLPTRAPAFFFVDIQPGQIAAFTENAEADPDVSRYETAPMLRGVVSRINDRPAREVAGDHWVVRGDRGVSYAGPLPAGTKLTAGEWWPEGYQGEPQISLAAAEAAELGLGPGDRLTVNILGREITGTITSLREVDFSNAGMGFVIVMNEAALAGAPHSHIATLYAPPEAEARILREVTREWPNVTAIRIREAVDRVSEALSSIATATAWAAAGTLLTGFAVLIGTAAAGERARSYEAALMKVLGATRRRILMSFALRAAFLGAAAGAVAVFAGTVSGWAVMRFVMESPYRFEPVPALGIVLGGVAATLLAGLVFAGRSLRVKPARLLRSQD</sequence>
<proteinExistence type="predicted"/>
<dbReference type="Proteomes" id="UP000277498">
    <property type="component" value="Unassembled WGS sequence"/>
</dbReference>
<dbReference type="Pfam" id="PF02687">
    <property type="entry name" value="FtsX"/>
    <property type="match status" value="2"/>
</dbReference>
<feature type="transmembrane region" description="Helical" evidence="6">
    <location>
        <begin position="302"/>
        <end position="335"/>
    </location>
</feature>
<evidence type="ECO:0000259" key="7">
    <source>
        <dbReference type="Pfam" id="PF02687"/>
    </source>
</evidence>
<evidence type="ECO:0000256" key="5">
    <source>
        <dbReference type="ARBA" id="ARBA00023136"/>
    </source>
</evidence>
<keyword evidence="4 6" id="KW-1133">Transmembrane helix</keyword>
<dbReference type="EMBL" id="UXAW01000051">
    <property type="protein sequence ID" value="VDC25222.1"/>
    <property type="molecule type" value="Genomic_DNA"/>
</dbReference>
<evidence type="ECO:0000256" key="2">
    <source>
        <dbReference type="ARBA" id="ARBA00022475"/>
    </source>
</evidence>
<dbReference type="PANTHER" id="PTHR30287">
    <property type="entry name" value="MEMBRANE COMPONENT OF PREDICTED ABC SUPERFAMILY METABOLITE UPTAKE TRANSPORTER"/>
    <property type="match status" value="1"/>
</dbReference>
<keyword evidence="2" id="KW-1003">Cell membrane</keyword>
<gene>
    <name evidence="8" type="ORF">XINFAN_01460</name>
</gene>
<feature type="transmembrane region" description="Helical" evidence="6">
    <location>
        <begin position="462"/>
        <end position="491"/>
    </location>
</feature>
<evidence type="ECO:0000256" key="6">
    <source>
        <dbReference type="SAM" id="Phobius"/>
    </source>
</evidence>
<dbReference type="GO" id="GO:0005886">
    <property type="term" value="C:plasma membrane"/>
    <property type="evidence" value="ECO:0007669"/>
    <property type="project" value="UniProtKB-SubCell"/>
</dbReference>
<feature type="transmembrane region" description="Helical" evidence="6">
    <location>
        <begin position="754"/>
        <end position="778"/>
    </location>
</feature>
<evidence type="ECO:0000256" key="3">
    <source>
        <dbReference type="ARBA" id="ARBA00022692"/>
    </source>
</evidence>
<name>A0A3P5WV26_9RHOB</name>
<feature type="domain" description="ABC3 transporter permease C-terminal" evidence="7">
    <location>
        <begin position="715"/>
        <end position="825"/>
    </location>
</feature>
<dbReference type="RefSeq" id="WP_124085869.1">
    <property type="nucleotide sequence ID" value="NZ_UXAW01000051.1"/>
</dbReference>
<dbReference type="AlphaFoldDB" id="A0A3P5WV26"/>
<dbReference type="OrthoDB" id="9775544at2"/>
<feature type="transmembrane region" description="Helical" evidence="6">
    <location>
        <begin position="395"/>
        <end position="413"/>
    </location>
</feature>
<evidence type="ECO:0000313" key="8">
    <source>
        <dbReference type="EMBL" id="VDC25222.1"/>
    </source>
</evidence>
<keyword evidence="5 6" id="KW-0472">Membrane</keyword>
<organism evidence="8 9">
    <name type="scientific">Pseudogemmobacter humi</name>
    <dbReference type="NCBI Taxonomy" id="2483812"/>
    <lineage>
        <taxon>Bacteria</taxon>
        <taxon>Pseudomonadati</taxon>
        <taxon>Pseudomonadota</taxon>
        <taxon>Alphaproteobacteria</taxon>
        <taxon>Rhodobacterales</taxon>
        <taxon>Paracoccaceae</taxon>
        <taxon>Pseudogemmobacter</taxon>
    </lineage>
</organism>
<feature type="transmembrane region" description="Helical" evidence="6">
    <location>
        <begin position="798"/>
        <end position="819"/>
    </location>
</feature>
<feature type="transmembrane region" description="Helical" evidence="6">
    <location>
        <begin position="419"/>
        <end position="441"/>
    </location>
</feature>
<keyword evidence="8" id="KW-0067">ATP-binding</keyword>
<feature type="transmembrane region" description="Helical" evidence="6">
    <location>
        <begin position="712"/>
        <end position="733"/>
    </location>
</feature>
<keyword evidence="3 6" id="KW-0812">Transmembrane</keyword>
<protein>
    <submittedName>
        <fullName evidence="8">Macrolide transporter ATP-binding /permease protein</fullName>
    </submittedName>
</protein>
<evidence type="ECO:0000313" key="9">
    <source>
        <dbReference type="Proteomes" id="UP000277498"/>
    </source>
</evidence>
<keyword evidence="8" id="KW-0547">Nucleotide-binding</keyword>
<feature type="transmembrane region" description="Helical" evidence="6">
    <location>
        <begin position="21"/>
        <end position="43"/>
    </location>
</feature>
<feature type="transmembrane region" description="Helical" evidence="6">
    <location>
        <begin position="257"/>
        <end position="281"/>
    </location>
</feature>
<dbReference type="PANTHER" id="PTHR30287:SF1">
    <property type="entry name" value="INNER MEMBRANE PROTEIN"/>
    <property type="match status" value="1"/>
</dbReference>